<keyword evidence="1" id="KW-0472">Membrane</keyword>
<protein>
    <submittedName>
        <fullName evidence="2">Uncharacterized protein</fullName>
    </submittedName>
</protein>
<evidence type="ECO:0000313" key="3">
    <source>
        <dbReference type="Proteomes" id="UP000821853"/>
    </source>
</evidence>
<evidence type="ECO:0000256" key="1">
    <source>
        <dbReference type="SAM" id="Phobius"/>
    </source>
</evidence>
<dbReference type="OrthoDB" id="6496647at2759"/>
<keyword evidence="3" id="KW-1185">Reference proteome</keyword>
<organism evidence="2 3">
    <name type="scientific">Haemaphysalis longicornis</name>
    <name type="common">Bush tick</name>
    <dbReference type="NCBI Taxonomy" id="44386"/>
    <lineage>
        <taxon>Eukaryota</taxon>
        <taxon>Metazoa</taxon>
        <taxon>Ecdysozoa</taxon>
        <taxon>Arthropoda</taxon>
        <taxon>Chelicerata</taxon>
        <taxon>Arachnida</taxon>
        <taxon>Acari</taxon>
        <taxon>Parasitiformes</taxon>
        <taxon>Ixodida</taxon>
        <taxon>Ixodoidea</taxon>
        <taxon>Ixodidae</taxon>
        <taxon>Haemaphysalinae</taxon>
        <taxon>Haemaphysalis</taxon>
    </lineage>
</organism>
<dbReference type="GO" id="GO:0005783">
    <property type="term" value="C:endoplasmic reticulum"/>
    <property type="evidence" value="ECO:0007669"/>
    <property type="project" value="TreeGrafter"/>
</dbReference>
<feature type="transmembrane region" description="Helical" evidence="1">
    <location>
        <begin position="94"/>
        <end position="114"/>
    </location>
</feature>
<dbReference type="GO" id="GO:0016409">
    <property type="term" value="F:palmitoyltransferase activity"/>
    <property type="evidence" value="ECO:0007669"/>
    <property type="project" value="TreeGrafter"/>
</dbReference>
<dbReference type="InterPro" id="IPR051085">
    <property type="entry name" value="MB_O-acyltransferase"/>
</dbReference>
<keyword evidence="1" id="KW-1133">Transmembrane helix</keyword>
<dbReference type="PANTHER" id="PTHR13285:SF18">
    <property type="entry name" value="PROTEIN-CYSTEINE N-PALMITOYLTRANSFERASE RASP"/>
    <property type="match status" value="1"/>
</dbReference>
<comment type="caution">
    <text evidence="2">The sequence shown here is derived from an EMBL/GenBank/DDBJ whole genome shotgun (WGS) entry which is preliminary data.</text>
</comment>
<gene>
    <name evidence="2" type="ORF">HPB48_020835</name>
</gene>
<keyword evidence="1" id="KW-0812">Transmembrane</keyword>
<sequence>MLERRWLESGPRKDIADEEWYRYSTAIWKFWPWVLLQPLISHCLFTRYQSWLPCFYASYSTFFLLFNVGWLTTVSFYALYVAFFVCAKFRSVSACYLLGLAVVLHSAFPVLTFLKPIYLYHGSVDTFLTQVGLSWTAARCLSYAVDAIAVSEAGPEIGTTLAYVLYLPALFTGPLQNYNDFVLQVRKGARASEQPV</sequence>
<dbReference type="OMA" id="ESERSWP"/>
<feature type="transmembrane region" description="Helical" evidence="1">
    <location>
        <begin position="60"/>
        <end position="87"/>
    </location>
</feature>
<dbReference type="AlphaFoldDB" id="A0A9J6GNM1"/>
<evidence type="ECO:0000313" key="2">
    <source>
        <dbReference type="EMBL" id="KAH9375708.1"/>
    </source>
</evidence>
<dbReference type="VEuPathDB" id="VectorBase:HLOH_045466"/>
<proteinExistence type="predicted"/>
<dbReference type="Proteomes" id="UP000821853">
    <property type="component" value="Chromosome 5"/>
</dbReference>
<dbReference type="EMBL" id="JABSTR010000007">
    <property type="protein sequence ID" value="KAH9375708.1"/>
    <property type="molecule type" value="Genomic_DNA"/>
</dbReference>
<accession>A0A9J6GNM1</accession>
<name>A0A9J6GNM1_HAELO</name>
<dbReference type="PANTHER" id="PTHR13285">
    <property type="entry name" value="ACYLTRANSFERASE"/>
    <property type="match status" value="1"/>
</dbReference>
<reference evidence="2 3" key="1">
    <citation type="journal article" date="2020" name="Cell">
        <title>Large-Scale Comparative Analyses of Tick Genomes Elucidate Their Genetic Diversity and Vector Capacities.</title>
        <authorList>
            <consortium name="Tick Genome and Microbiome Consortium (TIGMIC)"/>
            <person name="Jia N."/>
            <person name="Wang J."/>
            <person name="Shi W."/>
            <person name="Du L."/>
            <person name="Sun Y."/>
            <person name="Zhan W."/>
            <person name="Jiang J.F."/>
            <person name="Wang Q."/>
            <person name="Zhang B."/>
            <person name="Ji P."/>
            <person name="Bell-Sakyi L."/>
            <person name="Cui X.M."/>
            <person name="Yuan T.T."/>
            <person name="Jiang B.G."/>
            <person name="Yang W.F."/>
            <person name="Lam T.T."/>
            <person name="Chang Q.C."/>
            <person name="Ding S.J."/>
            <person name="Wang X.J."/>
            <person name="Zhu J.G."/>
            <person name="Ruan X.D."/>
            <person name="Zhao L."/>
            <person name="Wei J.T."/>
            <person name="Ye R.Z."/>
            <person name="Que T.C."/>
            <person name="Du C.H."/>
            <person name="Zhou Y.H."/>
            <person name="Cheng J.X."/>
            <person name="Dai P.F."/>
            <person name="Guo W.B."/>
            <person name="Han X.H."/>
            <person name="Huang E.J."/>
            <person name="Li L.F."/>
            <person name="Wei W."/>
            <person name="Gao Y.C."/>
            <person name="Liu J.Z."/>
            <person name="Shao H.Z."/>
            <person name="Wang X."/>
            <person name="Wang C.C."/>
            <person name="Yang T.C."/>
            <person name="Huo Q.B."/>
            <person name="Li W."/>
            <person name="Chen H.Y."/>
            <person name="Chen S.E."/>
            <person name="Zhou L.G."/>
            <person name="Ni X.B."/>
            <person name="Tian J.H."/>
            <person name="Sheng Y."/>
            <person name="Liu T."/>
            <person name="Pan Y.S."/>
            <person name="Xia L.Y."/>
            <person name="Li J."/>
            <person name="Zhao F."/>
            <person name="Cao W.C."/>
        </authorList>
    </citation>
    <scope>NUCLEOTIDE SEQUENCE [LARGE SCALE GENOMIC DNA]</scope>
    <source>
        <strain evidence="2">HaeL-2018</strain>
    </source>
</reference>